<dbReference type="Proteomes" id="UP000266841">
    <property type="component" value="Unassembled WGS sequence"/>
</dbReference>
<evidence type="ECO:0000259" key="4">
    <source>
        <dbReference type="PROSITE" id="PS51192"/>
    </source>
</evidence>
<dbReference type="GO" id="GO:0003676">
    <property type="term" value="F:nucleic acid binding"/>
    <property type="evidence" value="ECO:0007669"/>
    <property type="project" value="InterPro"/>
</dbReference>
<evidence type="ECO:0000259" key="5">
    <source>
        <dbReference type="PROSITE" id="PS51194"/>
    </source>
</evidence>
<dbReference type="GO" id="GO:0006289">
    <property type="term" value="P:nucleotide-excision repair"/>
    <property type="evidence" value="ECO:0007669"/>
    <property type="project" value="TreeGrafter"/>
</dbReference>
<dbReference type="GO" id="GO:0036297">
    <property type="term" value="P:interstrand cross-link repair"/>
    <property type="evidence" value="ECO:0007669"/>
    <property type="project" value="TreeGrafter"/>
</dbReference>
<keyword evidence="2" id="KW-0067">ATP-binding</keyword>
<dbReference type="InterPro" id="IPR014001">
    <property type="entry name" value="Helicase_ATP-bd"/>
</dbReference>
<dbReference type="InterPro" id="IPR018973">
    <property type="entry name" value="MZB"/>
</dbReference>
<dbReference type="InterPro" id="IPR027417">
    <property type="entry name" value="P-loop_NTPase"/>
</dbReference>
<evidence type="ECO:0000313" key="6">
    <source>
        <dbReference type="EMBL" id="EJK76001.1"/>
    </source>
</evidence>
<dbReference type="Pfam" id="PF00270">
    <property type="entry name" value="DEAD"/>
    <property type="match status" value="1"/>
</dbReference>
<dbReference type="GO" id="GO:0005634">
    <property type="term" value="C:nucleus"/>
    <property type="evidence" value="ECO:0007669"/>
    <property type="project" value="TreeGrafter"/>
</dbReference>
<protein>
    <recommendedName>
        <fullName evidence="8">Helicase ATP-binding domain-containing protein</fullName>
    </recommendedName>
</protein>
<feature type="region of interest" description="Disordered" evidence="3">
    <location>
        <begin position="154"/>
        <end position="196"/>
    </location>
</feature>
<dbReference type="PANTHER" id="PTHR47957:SF3">
    <property type="entry name" value="ATP-DEPENDENT HELICASE HRQ1"/>
    <property type="match status" value="1"/>
</dbReference>
<proteinExistence type="predicted"/>
<evidence type="ECO:0008006" key="8">
    <source>
        <dbReference type="Google" id="ProtNLM"/>
    </source>
</evidence>
<sequence>MSDKAGAARVDDPPATGGVSCGDDLVAVLEKLDPFLQFLTKATSKTSVPVHLLEKVVPASESDGGSGNFQEALLELTYRGILNYQQDKKEVGFPPPPSSNLEGSSSRSPLLCAPPKKLIGKGLSGASDAAAKRRLKVLKWTFEQIPSWICHRKTSAETPKKKRKAVKSIADTPTPLKRQVEDNRRAPDDREDECSERRDAYKALDALLRGHSSPSKRAGAGETEEEKEDDRQWLPCQAAYSATHPSREARYGKLTPETIEHIPKEVLDIFDLDVSDCGHASILGSRRRRLFSHQARAIESAMAGAHTVVTTSTGSGKSLCYLLPVLAKTLKSLKESSPTAAILMFPTKALAQDQFTKIDALLQSLSHNKGSDSPLRAGVIDGDTPHCQRDDIANSCQIILTNPDTIHAAILPNWKKKRAYKDLLGRLTTIIIDEAHIYMGAFGAHVSIVLARLHRICRVASSPSNSPFERPKTLQYIATSATMANPEKVARLLCPIGEDESVCVLTAEDDGSPCSAKFFFVWNPPIVDINGNSTQSLFAPKNIEATSPRVKTDGAAIEAKEVVESANDVESRASTVVNIPIGRRKRQKKNCPAIPSRRHPHVHSEAFVRRRHAADETAFLFAKAIAAQTRCIVFCKTRMLVEWVYEATLKILSGSPKTSHLTAKVESYRGGYMAEARRSIEQRLFQRKLLGVVGTCALELGVDVGGVDLTLHTGYPGSISALLQQAGRAGRGGKNVFETSRPSASIMIAFSSPSEQHIWKHPKTLVSRGVNAEPSLPINATVSQGHLLCAGEEFPLTGSRPVSCLLNEVDSPEMKFPADADLLGPADVYDESVAFLQAQRLLSPKMEKHQLSRKKDKLVVHTTHPVVKNPWARVSLRTIEPLSYLIVDKSHPLQANRTDKLHDPRAVLDTIPYSRVFYHAFPGAVISESTDISFAWRSALVLLSLKYHTLRLAVHRGRKYRIESMESPPMFVGGSNWGSSCNLLAFATPTAVTYSTQALSVNQITVVKQFEHAELTEECKPEMATEKHEREPAGCEEEKHRIARETETAGAVCGRGTVTCKRSVHGFKKLSHVNRKELSRGSIVLPPLEFDTMGLWIDTDASVLRELVHDFDSGVHAISHAMVAVAPLFVSCTTSDIDCDHSRYENTRVLLYDQRPGASGVTRQLYSHIIPLFENALELLAECASCSYKAVGYDGGCPACLQSVPCDNFHQDLSRRAGVQVGKHLLRRLKKSNLRSASRIQPNELNTVIKPRNILIGRASWEKNEKEDRSRFADVD</sequence>
<evidence type="ECO:0000313" key="7">
    <source>
        <dbReference type="Proteomes" id="UP000266841"/>
    </source>
</evidence>
<dbReference type="SMART" id="SM00487">
    <property type="entry name" value="DEXDc"/>
    <property type="match status" value="1"/>
</dbReference>
<dbReference type="SMART" id="SM00490">
    <property type="entry name" value="HELICc"/>
    <property type="match status" value="1"/>
</dbReference>
<keyword evidence="1" id="KW-0547">Nucleotide-binding</keyword>
<evidence type="ECO:0000256" key="1">
    <source>
        <dbReference type="ARBA" id="ARBA00022741"/>
    </source>
</evidence>
<feature type="region of interest" description="Disordered" evidence="3">
    <location>
        <begin position="209"/>
        <end position="231"/>
    </location>
</feature>
<evidence type="ECO:0000256" key="2">
    <source>
        <dbReference type="ARBA" id="ARBA00022840"/>
    </source>
</evidence>
<reference evidence="6 7" key="1">
    <citation type="journal article" date="2012" name="Genome Biol.">
        <title>Genome and low-iron response of an oceanic diatom adapted to chronic iron limitation.</title>
        <authorList>
            <person name="Lommer M."/>
            <person name="Specht M."/>
            <person name="Roy A.S."/>
            <person name="Kraemer L."/>
            <person name="Andreson R."/>
            <person name="Gutowska M.A."/>
            <person name="Wolf J."/>
            <person name="Bergner S.V."/>
            <person name="Schilhabel M.B."/>
            <person name="Klostermeier U.C."/>
            <person name="Beiko R.G."/>
            <person name="Rosenstiel P."/>
            <person name="Hippler M."/>
            <person name="Laroche J."/>
        </authorList>
    </citation>
    <scope>NUCLEOTIDE SEQUENCE [LARGE SCALE GENOMIC DNA]</scope>
    <source>
        <strain evidence="6 7">CCMP1005</strain>
    </source>
</reference>
<dbReference type="Pfam" id="PF09369">
    <property type="entry name" value="MZB"/>
    <property type="match status" value="1"/>
</dbReference>
<dbReference type="PROSITE" id="PS51194">
    <property type="entry name" value="HELICASE_CTER"/>
    <property type="match status" value="1"/>
</dbReference>
<dbReference type="CDD" id="cd18797">
    <property type="entry name" value="SF2_C_Hrq"/>
    <property type="match status" value="1"/>
</dbReference>
<accession>K0TM93</accession>
<feature type="domain" description="Helicase ATP-binding" evidence="4">
    <location>
        <begin position="298"/>
        <end position="501"/>
    </location>
</feature>
<keyword evidence="7" id="KW-1185">Reference proteome</keyword>
<dbReference type="OrthoDB" id="18781at2759"/>
<evidence type="ECO:0000256" key="3">
    <source>
        <dbReference type="SAM" id="MobiDB-lite"/>
    </source>
</evidence>
<comment type="caution">
    <text evidence="6">The sequence shown here is derived from an EMBL/GenBank/DDBJ whole genome shotgun (WGS) entry which is preliminary data.</text>
</comment>
<feature type="compositionally biased region" description="Polar residues" evidence="3">
    <location>
        <begin position="99"/>
        <end position="108"/>
    </location>
</feature>
<feature type="compositionally biased region" description="Basic and acidic residues" evidence="3">
    <location>
        <begin position="178"/>
        <end position="188"/>
    </location>
</feature>
<dbReference type="GO" id="GO:0005524">
    <property type="term" value="F:ATP binding"/>
    <property type="evidence" value="ECO:0007669"/>
    <property type="project" value="UniProtKB-KW"/>
</dbReference>
<dbReference type="GO" id="GO:0043138">
    <property type="term" value="F:3'-5' DNA helicase activity"/>
    <property type="evidence" value="ECO:0007669"/>
    <property type="project" value="TreeGrafter"/>
</dbReference>
<dbReference type="InterPro" id="IPR011545">
    <property type="entry name" value="DEAD/DEAH_box_helicase_dom"/>
</dbReference>
<dbReference type="PROSITE" id="PS51192">
    <property type="entry name" value="HELICASE_ATP_BIND_1"/>
    <property type="match status" value="1"/>
</dbReference>
<dbReference type="InterPro" id="IPR001650">
    <property type="entry name" value="Helicase_C-like"/>
</dbReference>
<dbReference type="EMBL" id="AGNL01002597">
    <property type="protein sequence ID" value="EJK76001.1"/>
    <property type="molecule type" value="Genomic_DNA"/>
</dbReference>
<name>K0TM93_THAOC</name>
<gene>
    <name evidence="6" type="ORF">THAOC_02253</name>
</gene>
<dbReference type="SUPFAM" id="SSF52540">
    <property type="entry name" value="P-loop containing nucleoside triphosphate hydrolases"/>
    <property type="match status" value="1"/>
</dbReference>
<feature type="region of interest" description="Disordered" evidence="3">
    <location>
        <begin position="88"/>
        <end position="108"/>
    </location>
</feature>
<feature type="domain" description="Helicase C-terminal" evidence="5">
    <location>
        <begin position="620"/>
        <end position="784"/>
    </location>
</feature>
<dbReference type="CDD" id="cd17923">
    <property type="entry name" value="DEXHc_Hrq1-like"/>
    <property type="match status" value="1"/>
</dbReference>
<organism evidence="6 7">
    <name type="scientific">Thalassiosira oceanica</name>
    <name type="common">Marine diatom</name>
    <dbReference type="NCBI Taxonomy" id="159749"/>
    <lineage>
        <taxon>Eukaryota</taxon>
        <taxon>Sar</taxon>
        <taxon>Stramenopiles</taxon>
        <taxon>Ochrophyta</taxon>
        <taxon>Bacillariophyta</taxon>
        <taxon>Coscinodiscophyceae</taxon>
        <taxon>Thalassiosirophycidae</taxon>
        <taxon>Thalassiosirales</taxon>
        <taxon>Thalassiosiraceae</taxon>
        <taxon>Thalassiosira</taxon>
    </lineage>
</organism>
<dbReference type="Pfam" id="PF00271">
    <property type="entry name" value="Helicase_C"/>
    <property type="match status" value="1"/>
</dbReference>
<dbReference type="eggNOG" id="KOG4150">
    <property type="taxonomic scope" value="Eukaryota"/>
</dbReference>
<dbReference type="Gene3D" id="3.40.50.300">
    <property type="entry name" value="P-loop containing nucleotide triphosphate hydrolases"/>
    <property type="match status" value="2"/>
</dbReference>
<dbReference type="OMA" id="CQIILTN"/>
<dbReference type="AlphaFoldDB" id="K0TM93"/>
<dbReference type="PANTHER" id="PTHR47957">
    <property type="entry name" value="ATP-DEPENDENT HELICASE HRQ1"/>
    <property type="match status" value="1"/>
</dbReference>